<evidence type="ECO:0000313" key="3">
    <source>
        <dbReference type="RefSeq" id="XP_018548853.1"/>
    </source>
</evidence>
<gene>
    <name evidence="3" type="primary">cfap77</name>
</gene>
<dbReference type="PANTHER" id="PTHR28617">
    <property type="entry name" value="CILIA- AND FLAGELLA-ASSOCIATED PROTEIN 77"/>
    <property type="match status" value="1"/>
</dbReference>
<accession>A0AAJ7VDZ7</accession>
<keyword evidence="3" id="KW-0966">Cell projection</keyword>
<proteinExistence type="predicted"/>
<dbReference type="Pfam" id="PF14825">
    <property type="entry name" value="CFAP77"/>
    <property type="match status" value="1"/>
</dbReference>
<protein>
    <submittedName>
        <fullName evidence="3">Cilia- and flagella-associated protein 77</fullName>
    </submittedName>
</protein>
<evidence type="ECO:0000256" key="1">
    <source>
        <dbReference type="SAM" id="MobiDB-lite"/>
    </source>
</evidence>
<reference evidence="3" key="1">
    <citation type="submission" date="2025-08" db="UniProtKB">
        <authorList>
            <consortium name="RefSeq"/>
        </authorList>
    </citation>
    <scope>IDENTIFICATION</scope>
    <source>
        <tissue evidence="3">Brain</tissue>
    </source>
</reference>
<dbReference type="CTD" id="389799"/>
<keyword evidence="3" id="KW-0282">Flagellum</keyword>
<keyword evidence="3" id="KW-0969">Cilium</keyword>
<name>A0AAJ7VDZ7_LATCA</name>
<feature type="region of interest" description="Disordered" evidence="1">
    <location>
        <begin position="103"/>
        <end position="127"/>
    </location>
</feature>
<dbReference type="PANTHER" id="PTHR28617:SF1">
    <property type="entry name" value="CILIA- AND FLAGELLA-ASSOCIATED PROTEIN 77"/>
    <property type="match status" value="1"/>
</dbReference>
<dbReference type="RefSeq" id="XP_018548853.1">
    <property type="nucleotide sequence ID" value="XM_018693337.2"/>
</dbReference>
<organism evidence="2 3">
    <name type="scientific">Lates calcarifer</name>
    <name type="common">Barramundi</name>
    <name type="synonym">Holocentrus calcarifer</name>
    <dbReference type="NCBI Taxonomy" id="8187"/>
    <lineage>
        <taxon>Eukaryota</taxon>
        <taxon>Metazoa</taxon>
        <taxon>Chordata</taxon>
        <taxon>Craniata</taxon>
        <taxon>Vertebrata</taxon>
        <taxon>Euteleostomi</taxon>
        <taxon>Actinopterygii</taxon>
        <taxon>Neopterygii</taxon>
        <taxon>Teleostei</taxon>
        <taxon>Neoteleostei</taxon>
        <taxon>Acanthomorphata</taxon>
        <taxon>Carangaria</taxon>
        <taxon>Carangaria incertae sedis</taxon>
        <taxon>Centropomidae</taxon>
        <taxon>Lates</taxon>
    </lineage>
</organism>
<dbReference type="GeneID" id="108894716"/>
<dbReference type="InterPro" id="IPR029147">
    <property type="entry name" value="CFAP77"/>
</dbReference>
<dbReference type="KEGG" id="lcf:108894716"/>
<dbReference type="Proteomes" id="UP000694890">
    <property type="component" value="Unplaced"/>
</dbReference>
<sequence length="247" mass="27231">MSSPRVGVVRDSMLTNPLLIKASLGQTQSRGLSVPGPDFTFGTSSGSLRDGGVADVLSSWRIQSRRGDSAPHRPVVPDFVSLNREAVKSGLVTSKEMSQYRAQGGGAKTQRGPAPRQMLEGGASRRPVPDITFGVTMRASSPLSDLLSHQYARRWLDDQLSRNQTANHKQLDRIKPGRIPETRASLLRRSRALPVTHTLFRLPRFTQVPPALDTFRDQEARLRAFRAHQSDSVSRRGHQGLGTYSLD</sequence>
<evidence type="ECO:0000313" key="2">
    <source>
        <dbReference type="Proteomes" id="UP000694890"/>
    </source>
</evidence>
<feature type="region of interest" description="Disordered" evidence="1">
    <location>
        <begin position="226"/>
        <end position="247"/>
    </location>
</feature>
<dbReference type="AlphaFoldDB" id="A0AAJ7VDZ7"/>